<dbReference type="PROSITE" id="PS00221">
    <property type="entry name" value="MIP"/>
    <property type="match status" value="1"/>
</dbReference>
<feature type="transmembrane region" description="Helical" evidence="9">
    <location>
        <begin position="144"/>
        <end position="161"/>
    </location>
</feature>
<evidence type="ECO:0000256" key="6">
    <source>
        <dbReference type="ARBA" id="ARBA00023136"/>
    </source>
</evidence>
<dbReference type="InterPro" id="IPR023271">
    <property type="entry name" value="Aquaporin-like"/>
</dbReference>
<dbReference type="InterPro" id="IPR000425">
    <property type="entry name" value="MIP"/>
</dbReference>
<feature type="transmembrane region" description="Helical" evidence="9">
    <location>
        <begin position="20"/>
        <end position="42"/>
    </location>
</feature>
<evidence type="ECO:0000313" key="11">
    <source>
        <dbReference type="Proteomes" id="UP001386955"/>
    </source>
</evidence>
<protein>
    <submittedName>
        <fullName evidence="10">Uncharacterized protein</fullName>
    </submittedName>
</protein>
<gene>
    <name evidence="10" type="ORF">VNO78_20940</name>
</gene>
<reference evidence="10 11" key="1">
    <citation type="submission" date="2024-01" db="EMBL/GenBank/DDBJ databases">
        <title>The genomes of 5 underutilized Papilionoideae crops provide insights into root nodulation and disease resistanc.</title>
        <authorList>
            <person name="Jiang F."/>
        </authorList>
    </citation>
    <scope>NUCLEOTIDE SEQUENCE [LARGE SCALE GENOMIC DNA]</scope>
    <source>
        <strain evidence="10">DUOXIRENSHENG_FW03</strain>
        <tissue evidence="10">Leaves</tissue>
    </source>
</reference>
<keyword evidence="4" id="KW-0677">Repeat</keyword>
<dbReference type="GO" id="GO:0009705">
    <property type="term" value="C:plant-type vacuole membrane"/>
    <property type="evidence" value="ECO:0007669"/>
    <property type="project" value="TreeGrafter"/>
</dbReference>
<organism evidence="10 11">
    <name type="scientific">Psophocarpus tetragonolobus</name>
    <name type="common">Winged bean</name>
    <name type="synonym">Dolichos tetragonolobus</name>
    <dbReference type="NCBI Taxonomy" id="3891"/>
    <lineage>
        <taxon>Eukaryota</taxon>
        <taxon>Viridiplantae</taxon>
        <taxon>Streptophyta</taxon>
        <taxon>Embryophyta</taxon>
        <taxon>Tracheophyta</taxon>
        <taxon>Spermatophyta</taxon>
        <taxon>Magnoliopsida</taxon>
        <taxon>eudicotyledons</taxon>
        <taxon>Gunneridae</taxon>
        <taxon>Pentapetalae</taxon>
        <taxon>rosids</taxon>
        <taxon>fabids</taxon>
        <taxon>Fabales</taxon>
        <taxon>Fabaceae</taxon>
        <taxon>Papilionoideae</taxon>
        <taxon>50 kb inversion clade</taxon>
        <taxon>NPAAA clade</taxon>
        <taxon>indigoferoid/millettioid clade</taxon>
        <taxon>Phaseoleae</taxon>
        <taxon>Psophocarpus</taxon>
    </lineage>
</organism>
<dbReference type="AlphaFoldDB" id="A0AAN9XHM3"/>
<keyword evidence="3 8" id="KW-0812">Transmembrane</keyword>
<evidence type="ECO:0000256" key="7">
    <source>
        <dbReference type="ARBA" id="ARBA00038477"/>
    </source>
</evidence>
<evidence type="ECO:0000256" key="8">
    <source>
        <dbReference type="RuleBase" id="RU000477"/>
    </source>
</evidence>
<dbReference type="SUPFAM" id="SSF81338">
    <property type="entry name" value="Aquaporin-like"/>
    <property type="match status" value="1"/>
</dbReference>
<dbReference type="PANTHER" id="PTHR45665:SF54">
    <property type="entry name" value="AQUAPORIN TIP1-1"/>
    <property type="match status" value="1"/>
</dbReference>
<evidence type="ECO:0000256" key="2">
    <source>
        <dbReference type="ARBA" id="ARBA00022448"/>
    </source>
</evidence>
<sequence length="170" mass="18394">MAFRNITIRRAQETTHREIWKAVISQFISTLIFVFAASALLISAVSVSLNISGGHVNPAVTFGAFLGGVGKAVVLEMVMTYGLVYATTVDPRSKRSGISIIAPIVIGFFVGANVLVGGPFDGASMNPALSFGPAFLAWNWKNHWIYWLGPLVGGGLARFFYELIFISHSR</sequence>
<keyword evidence="2 8" id="KW-0813">Transport</keyword>
<dbReference type="Gene3D" id="1.20.1080.10">
    <property type="entry name" value="Glycerol uptake facilitator protein"/>
    <property type="match status" value="2"/>
</dbReference>
<name>A0AAN9XHM3_PSOTE</name>
<dbReference type="PRINTS" id="PR00783">
    <property type="entry name" value="MINTRINSICP"/>
</dbReference>
<feature type="transmembrane region" description="Helical" evidence="9">
    <location>
        <begin position="98"/>
        <end position="120"/>
    </location>
</feature>
<dbReference type="Pfam" id="PF00230">
    <property type="entry name" value="MIP"/>
    <property type="match status" value="2"/>
</dbReference>
<keyword evidence="5 9" id="KW-1133">Transmembrane helix</keyword>
<keyword evidence="11" id="KW-1185">Reference proteome</keyword>
<evidence type="ECO:0000256" key="1">
    <source>
        <dbReference type="ARBA" id="ARBA00004141"/>
    </source>
</evidence>
<dbReference type="InterPro" id="IPR034294">
    <property type="entry name" value="Aquaporin_transptr"/>
</dbReference>
<dbReference type="PANTHER" id="PTHR45665">
    <property type="entry name" value="AQUAPORIN-8"/>
    <property type="match status" value="1"/>
</dbReference>
<accession>A0AAN9XHM3</accession>
<comment type="caution">
    <text evidence="10">The sequence shown here is derived from an EMBL/GenBank/DDBJ whole genome shotgun (WGS) entry which is preliminary data.</text>
</comment>
<evidence type="ECO:0000256" key="3">
    <source>
        <dbReference type="ARBA" id="ARBA00022692"/>
    </source>
</evidence>
<proteinExistence type="inferred from homology"/>
<evidence type="ECO:0000256" key="5">
    <source>
        <dbReference type="ARBA" id="ARBA00022989"/>
    </source>
</evidence>
<evidence type="ECO:0000256" key="4">
    <source>
        <dbReference type="ARBA" id="ARBA00022737"/>
    </source>
</evidence>
<comment type="subcellular location">
    <subcellularLocation>
        <location evidence="1">Membrane</location>
        <topology evidence="1">Multi-pass membrane protein</topology>
    </subcellularLocation>
</comment>
<keyword evidence="6 9" id="KW-0472">Membrane</keyword>
<evidence type="ECO:0000256" key="9">
    <source>
        <dbReference type="SAM" id="Phobius"/>
    </source>
</evidence>
<dbReference type="EMBL" id="JAYMYS010000005">
    <property type="protein sequence ID" value="KAK7392499.1"/>
    <property type="molecule type" value="Genomic_DNA"/>
</dbReference>
<comment type="similarity">
    <text evidence="7">Belongs to the MIP/aquaporin (TC 1.A.8) family. TIP (TC 1.A.8.10) subfamily.</text>
</comment>
<dbReference type="InterPro" id="IPR022357">
    <property type="entry name" value="MIP_CS"/>
</dbReference>
<evidence type="ECO:0000313" key="10">
    <source>
        <dbReference type="EMBL" id="KAK7392499.1"/>
    </source>
</evidence>
<feature type="transmembrane region" description="Helical" evidence="9">
    <location>
        <begin position="62"/>
        <end position="86"/>
    </location>
</feature>
<dbReference type="GO" id="GO:0015250">
    <property type="term" value="F:water channel activity"/>
    <property type="evidence" value="ECO:0007669"/>
    <property type="project" value="TreeGrafter"/>
</dbReference>
<dbReference type="Proteomes" id="UP001386955">
    <property type="component" value="Unassembled WGS sequence"/>
</dbReference>